<evidence type="ECO:0000256" key="1">
    <source>
        <dbReference type="ARBA" id="ARBA00005960"/>
    </source>
</evidence>
<evidence type="ECO:0000313" key="4">
    <source>
        <dbReference type="Proteomes" id="UP001630127"/>
    </source>
</evidence>
<sequence>MDLVDKAKNYVAEKVANMPKPEASVTDVDLKGVSRECITYQADVSVKNPYSVAVPICEISYVLKSSGRVIASGNIPDPGSLKGNDTTLLDVALKVPHSVLLSLARDIGRDWDIDYELDIGLIINLPVIGNFTIPLSQKGEIKLPTFSDLFGGGGSKKKDDDTADDDK</sequence>
<dbReference type="SUPFAM" id="SSF117070">
    <property type="entry name" value="LEA14-like"/>
    <property type="match status" value="1"/>
</dbReference>
<evidence type="ECO:0000313" key="3">
    <source>
        <dbReference type="EMBL" id="KAL3517221.1"/>
    </source>
</evidence>
<accession>A0ABD2ZCL8</accession>
<dbReference type="Proteomes" id="UP001630127">
    <property type="component" value="Unassembled WGS sequence"/>
</dbReference>
<dbReference type="InterPro" id="IPR004864">
    <property type="entry name" value="LEA_2"/>
</dbReference>
<organism evidence="3 4">
    <name type="scientific">Cinchona calisaya</name>
    <dbReference type="NCBI Taxonomy" id="153742"/>
    <lineage>
        <taxon>Eukaryota</taxon>
        <taxon>Viridiplantae</taxon>
        <taxon>Streptophyta</taxon>
        <taxon>Embryophyta</taxon>
        <taxon>Tracheophyta</taxon>
        <taxon>Spermatophyta</taxon>
        <taxon>Magnoliopsida</taxon>
        <taxon>eudicotyledons</taxon>
        <taxon>Gunneridae</taxon>
        <taxon>Pentapetalae</taxon>
        <taxon>asterids</taxon>
        <taxon>lamiids</taxon>
        <taxon>Gentianales</taxon>
        <taxon>Rubiaceae</taxon>
        <taxon>Cinchonoideae</taxon>
        <taxon>Cinchoneae</taxon>
        <taxon>Cinchona</taxon>
    </lineage>
</organism>
<comment type="caution">
    <text evidence="3">The sequence shown here is derived from an EMBL/GenBank/DDBJ whole genome shotgun (WGS) entry which is preliminary data.</text>
</comment>
<dbReference type="Gene3D" id="2.60.40.1820">
    <property type="match status" value="1"/>
</dbReference>
<dbReference type="EMBL" id="JBJUIK010000010">
    <property type="protein sequence ID" value="KAL3517221.1"/>
    <property type="molecule type" value="Genomic_DNA"/>
</dbReference>
<dbReference type="InterPro" id="IPR045043">
    <property type="entry name" value="Lea14-like"/>
</dbReference>
<dbReference type="PANTHER" id="PTHR31459">
    <property type="match status" value="1"/>
</dbReference>
<dbReference type="PANTHER" id="PTHR31459:SF19">
    <property type="entry name" value="DESICCATION-RELATED PROTEIN LEA14-RELATED"/>
    <property type="match status" value="1"/>
</dbReference>
<dbReference type="AlphaFoldDB" id="A0ABD2ZCL8"/>
<protein>
    <recommendedName>
        <fullName evidence="2">Water stress and hypersensitive response domain-containing protein</fullName>
    </recommendedName>
</protein>
<proteinExistence type="inferred from homology"/>
<evidence type="ECO:0000259" key="2">
    <source>
        <dbReference type="SMART" id="SM00769"/>
    </source>
</evidence>
<dbReference type="GO" id="GO:0006950">
    <property type="term" value="P:response to stress"/>
    <property type="evidence" value="ECO:0007669"/>
    <property type="project" value="UniProtKB-ARBA"/>
</dbReference>
<gene>
    <name evidence="3" type="ORF">ACH5RR_024123</name>
</gene>
<feature type="domain" description="Water stress and hypersensitive response" evidence="2">
    <location>
        <begin position="23"/>
        <end position="140"/>
    </location>
</feature>
<comment type="similarity">
    <text evidence="1">Belongs to the LEA type 2 family.</text>
</comment>
<reference evidence="3 4" key="1">
    <citation type="submission" date="2024-11" db="EMBL/GenBank/DDBJ databases">
        <title>A near-complete genome assembly of Cinchona calisaya.</title>
        <authorList>
            <person name="Lian D.C."/>
            <person name="Zhao X.W."/>
            <person name="Wei L."/>
        </authorList>
    </citation>
    <scope>NUCLEOTIDE SEQUENCE [LARGE SCALE GENOMIC DNA]</scope>
    <source>
        <tissue evidence="3">Nenye</tissue>
    </source>
</reference>
<dbReference type="InterPro" id="IPR013990">
    <property type="entry name" value="WHy-dom"/>
</dbReference>
<dbReference type="SMART" id="SM00769">
    <property type="entry name" value="WHy"/>
    <property type="match status" value="1"/>
</dbReference>
<dbReference type="FunFam" id="2.60.40.1820:FF:000001">
    <property type="entry name" value="Desiccation protectant protein Lea14-like"/>
    <property type="match status" value="1"/>
</dbReference>
<keyword evidence="4" id="KW-1185">Reference proteome</keyword>
<name>A0ABD2ZCL8_9GENT</name>
<dbReference type="Pfam" id="PF03168">
    <property type="entry name" value="LEA_2"/>
    <property type="match status" value="1"/>
</dbReference>